<feature type="chain" id="PRO_5037131067" description="TIGR03435 family protein" evidence="1">
    <location>
        <begin position="24"/>
        <end position="256"/>
    </location>
</feature>
<evidence type="ECO:0000313" key="2">
    <source>
        <dbReference type="EMBL" id="MCA9757557.1"/>
    </source>
</evidence>
<comment type="caution">
    <text evidence="2">The sequence shown here is derived from an EMBL/GenBank/DDBJ whole genome shotgun (WGS) entry which is preliminary data.</text>
</comment>
<reference evidence="2" key="1">
    <citation type="submission" date="2020-04" db="EMBL/GenBank/DDBJ databases">
        <authorList>
            <person name="Zhang T."/>
        </authorList>
    </citation>
    <scope>NUCLEOTIDE SEQUENCE</scope>
    <source>
        <strain evidence="2">HKST-UBA02</strain>
    </source>
</reference>
<dbReference type="EMBL" id="JAGQHS010000105">
    <property type="protein sequence ID" value="MCA9757557.1"/>
    <property type="molecule type" value="Genomic_DNA"/>
</dbReference>
<reference evidence="2" key="2">
    <citation type="journal article" date="2021" name="Microbiome">
        <title>Successional dynamics and alternative stable states in a saline activated sludge microbial community over 9 years.</title>
        <authorList>
            <person name="Wang Y."/>
            <person name="Ye J."/>
            <person name="Ju F."/>
            <person name="Liu L."/>
            <person name="Boyd J.A."/>
            <person name="Deng Y."/>
            <person name="Parks D.H."/>
            <person name="Jiang X."/>
            <person name="Yin X."/>
            <person name="Woodcroft B.J."/>
            <person name="Tyson G.W."/>
            <person name="Hugenholtz P."/>
            <person name="Polz M.F."/>
            <person name="Zhang T."/>
        </authorList>
    </citation>
    <scope>NUCLEOTIDE SEQUENCE</scope>
    <source>
        <strain evidence="2">HKST-UBA02</strain>
    </source>
</reference>
<feature type="signal peptide" evidence="1">
    <location>
        <begin position="1"/>
        <end position="23"/>
    </location>
</feature>
<evidence type="ECO:0000313" key="3">
    <source>
        <dbReference type="Proteomes" id="UP000739538"/>
    </source>
</evidence>
<dbReference type="Proteomes" id="UP000739538">
    <property type="component" value="Unassembled WGS sequence"/>
</dbReference>
<evidence type="ECO:0000256" key="1">
    <source>
        <dbReference type="SAM" id="SignalP"/>
    </source>
</evidence>
<gene>
    <name evidence="2" type="ORF">KDA27_17260</name>
</gene>
<dbReference type="AlphaFoldDB" id="A0A956NEZ5"/>
<keyword evidence="1" id="KW-0732">Signal</keyword>
<proteinExistence type="predicted"/>
<sequence length="256" mass="27627">MLRLRYTYVFVLLAAVIGALAHATDVSGASSAAESSPTTGWFLDLLPVGETPVDVMIVAEAEPNPWLAKMMVTVAQDREWWVSHVASAPRGEPIAYDARLGLTKAEYDSMLAHVGGMHLTKIADASLRVERLKDGVFRLHGSAAAAAADGIVVDLNENRVQTPYGIAAAQTRIEASDRQSMTGPWNGMQWKIHGADEEPPAGDIADLSMSVAQFCLGRLTESGRGILFYRASRIEPGLVKTAESFLCLTFEPGRSR</sequence>
<name>A0A956NEZ5_UNCEI</name>
<evidence type="ECO:0008006" key="4">
    <source>
        <dbReference type="Google" id="ProtNLM"/>
    </source>
</evidence>
<accession>A0A956NEZ5</accession>
<protein>
    <recommendedName>
        <fullName evidence="4">TIGR03435 family protein</fullName>
    </recommendedName>
</protein>
<organism evidence="2 3">
    <name type="scientific">Eiseniibacteriota bacterium</name>
    <dbReference type="NCBI Taxonomy" id="2212470"/>
    <lineage>
        <taxon>Bacteria</taxon>
        <taxon>Candidatus Eiseniibacteriota</taxon>
    </lineage>
</organism>